<evidence type="ECO:0000256" key="2">
    <source>
        <dbReference type="ARBA" id="ARBA00007422"/>
    </source>
</evidence>
<evidence type="ECO:0000256" key="8">
    <source>
        <dbReference type="RuleBase" id="RU363013"/>
    </source>
</evidence>
<comment type="caution">
    <text evidence="9">The sequence shown here is derived from an EMBL/GenBank/DDBJ whole genome shotgun (WGS) entry which is preliminary data.</text>
</comment>
<feature type="binding site" evidence="7">
    <location>
        <begin position="9"/>
        <end position="11"/>
    </location>
    <ligand>
        <name>substrate</name>
    </ligand>
</feature>
<accession>A0A315ZEU0</accession>
<dbReference type="PROSITE" id="PS51440">
    <property type="entry name" value="TIM_2"/>
    <property type="match status" value="1"/>
</dbReference>
<dbReference type="FunFam" id="3.20.20.70:FF:000016">
    <property type="entry name" value="Triosephosphate isomerase"/>
    <property type="match status" value="1"/>
</dbReference>
<dbReference type="GO" id="GO:0004807">
    <property type="term" value="F:triose-phosphate isomerase activity"/>
    <property type="evidence" value="ECO:0007669"/>
    <property type="project" value="UniProtKB-UniRule"/>
</dbReference>
<dbReference type="EMBL" id="QGDO01000002">
    <property type="protein sequence ID" value="PWJ43348.1"/>
    <property type="molecule type" value="Genomic_DNA"/>
</dbReference>
<evidence type="ECO:0000256" key="7">
    <source>
        <dbReference type="HAMAP-Rule" id="MF_00147"/>
    </source>
</evidence>
<dbReference type="RefSeq" id="WP_109617821.1">
    <property type="nucleotide sequence ID" value="NZ_QGDO01000002.1"/>
</dbReference>
<dbReference type="GO" id="GO:0006096">
    <property type="term" value="P:glycolytic process"/>
    <property type="evidence" value="ECO:0007669"/>
    <property type="project" value="UniProtKB-UniRule"/>
</dbReference>
<dbReference type="PANTHER" id="PTHR21139">
    <property type="entry name" value="TRIOSEPHOSPHATE ISOMERASE"/>
    <property type="match status" value="1"/>
</dbReference>
<dbReference type="SUPFAM" id="SSF51351">
    <property type="entry name" value="Triosephosphate isomerase (TIM)"/>
    <property type="match status" value="1"/>
</dbReference>
<proteinExistence type="inferred from homology"/>
<dbReference type="InterPro" id="IPR000652">
    <property type="entry name" value="Triosephosphate_isomerase"/>
</dbReference>
<protein>
    <recommendedName>
        <fullName evidence="7 8">Triosephosphate isomerase</fullName>
        <shortName evidence="7">TIM</shortName>
        <shortName evidence="7">TPI</shortName>
        <ecNumber evidence="7 8">5.3.1.1</ecNumber>
    </recommendedName>
    <alternativeName>
        <fullName evidence="7">Triose-phosphate isomerase</fullName>
    </alternativeName>
</protein>
<dbReference type="UniPathway" id="UPA00109">
    <property type="reaction ID" value="UER00189"/>
</dbReference>
<keyword evidence="10" id="KW-1185">Reference proteome</keyword>
<evidence type="ECO:0000313" key="10">
    <source>
        <dbReference type="Proteomes" id="UP000245535"/>
    </source>
</evidence>
<comment type="function">
    <text evidence="7">Involved in the gluconeogenesis. Catalyzes stereospecifically the conversion of dihydroxyacetone phosphate (DHAP) to D-glyceraldehyde-3-phosphate (G3P).</text>
</comment>
<comment type="subunit">
    <text evidence="7 8">Homodimer.</text>
</comment>
<feature type="binding site" evidence="7">
    <location>
        <position position="215"/>
    </location>
    <ligand>
        <name>substrate</name>
    </ligand>
</feature>
<dbReference type="CDD" id="cd00311">
    <property type="entry name" value="TIM"/>
    <property type="match status" value="1"/>
</dbReference>
<gene>
    <name evidence="7" type="primary">tpiA</name>
    <name evidence="9" type="ORF">BC781_102905</name>
</gene>
<keyword evidence="4 7" id="KW-0963">Cytoplasm</keyword>
<evidence type="ECO:0000256" key="1">
    <source>
        <dbReference type="ARBA" id="ARBA00004680"/>
    </source>
</evidence>
<dbReference type="AlphaFoldDB" id="A0A315ZEU0"/>
<evidence type="ECO:0000313" key="9">
    <source>
        <dbReference type="EMBL" id="PWJ43348.1"/>
    </source>
</evidence>
<dbReference type="GO" id="GO:0006094">
    <property type="term" value="P:gluconeogenesis"/>
    <property type="evidence" value="ECO:0007669"/>
    <property type="project" value="UniProtKB-UniRule"/>
</dbReference>
<dbReference type="InterPro" id="IPR022896">
    <property type="entry name" value="TrioseP_Isoase_bac/euk"/>
</dbReference>
<evidence type="ECO:0000256" key="6">
    <source>
        <dbReference type="ARBA" id="ARBA00023235"/>
    </source>
</evidence>
<dbReference type="NCBIfam" id="TIGR00419">
    <property type="entry name" value="tim"/>
    <property type="match status" value="1"/>
</dbReference>
<feature type="active site" description="Proton acceptor" evidence="7">
    <location>
        <position position="170"/>
    </location>
</feature>
<comment type="catalytic activity">
    <reaction evidence="7 8">
        <text>D-glyceraldehyde 3-phosphate = dihydroxyacetone phosphate</text>
        <dbReference type="Rhea" id="RHEA:18585"/>
        <dbReference type="ChEBI" id="CHEBI:57642"/>
        <dbReference type="ChEBI" id="CHEBI:59776"/>
        <dbReference type="EC" id="5.3.1.1"/>
    </reaction>
</comment>
<dbReference type="PROSITE" id="PS00171">
    <property type="entry name" value="TIM_1"/>
    <property type="match status" value="1"/>
</dbReference>
<evidence type="ECO:0000256" key="4">
    <source>
        <dbReference type="ARBA" id="ARBA00022490"/>
    </source>
</evidence>
<comment type="pathway">
    <text evidence="7 8">Carbohydrate biosynthesis; gluconeogenesis.</text>
</comment>
<dbReference type="EC" id="5.3.1.1" evidence="7 8"/>
<keyword evidence="5 7" id="KW-0324">Glycolysis</keyword>
<dbReference type="InterPro" id="IPR020861">
    <property type="entry name" value="Triosephosphate_isomerase_AS"/>
</dbReference>
<dbReference type="InterPro" id="IPR035990">
    <property type="entry name" value="TIM_sf"/>
</dbReference>
<name>A0A315ZEU0_SEDFL</name>
<sequence length="252" mass="26958">MAKKIVAGNWKMNLVKDEAKALASEVVAQAKAETPSDVTLIMGVPFVHIAEVKNIIGDAENVFLAAQNCYDKPSGAYTGEISAAQLKSYGVDYVILGHSERREYFGESNEMLAAKVDAVLENDMLPIFCVGEVLEEREAGKQNEVVSKQLSESLFHLPVEDFKKVVIAYEPVWAIGTGKTASAEQAQDMHKEIRAMLTAKYGDAANDISILYGGSCKPSNANEIFAGADVDGGLIGGASLAAADFVAISKSY</sequence>
<dbReference type="Gene3D" id="3.20.20.70">
    <property type="entry name" value="Aldolase class I"/>
    <property type="match status" value="1"/>
</dbReference>
<dbReference type="PANTHER" id="PTHR21139:SF42">
    <property type="entry name" value="TRIOSEPHOSPHATE ISOMERASE"/>
    <property type="match status" value="1"/>
</dbReference>
<keyword evidence="6 7" id="KW-0413">Isomerase</keyword>
<dbReference type="GO" id="GO:0019563">
    <property type="term" value="P:glycerol catabolic process"/>
    <property type="evidence" value="ECO:0007669"/>
    <property type="project" value="TreeGrafter"/>
</dbReference>
<dbReference type="OrthoDB" id="9809429at2"/>
<dbReference type="GO" id="GO:0005829">
    <property type="term" value="C:cytosol"/>
    <property type="evidence" value="ECO:0007669"/>
    <property type="project" value="TreeGrafter"/>
</dbReference>
<dbReference type="Pfam" id="PF00121">
    <property type="entry name" value="TIM"/>
    <property type="match status" value="1"/>
</dbReference>
<feature type="active site" description="Electrophile" evidence="7">
    <location>
        <position position="98"/>
    </location>
</feature>
<reference evidence="9 10" key="1">
    <citation type="submission" date="2018-03" db="EMBL/GenBank/DDBJ databases">
        <title>Genomic Encyclopedia of Archaeal and Bacterial Type Strains, Phase II (KMG-II): from individual species to whole genera.</title>
        <authorList>
            <person name="Goeker M."/>
        </authorList>
    </citation>
    <scope>NUCLEOTIDE SEQUENCE [LARGE SCALE GENOMIC DNA]</scope>
    <source>
        <strain evidence="9 10">DSM 28229</strain>
    </source>
</reference>
<evidence type="ECO:0000256" key="3">
    <source>
        <dbReference type="ARBA" id="ARBA00022432"/>
    </source>
</evidence>
<dbReference type="HAMAP" id="MF_00147_B">
    <property type="entry name" value="TIM_B"/>
    <property type="match status" value="1"/>
</dbReference>
<evidence type="ECO:0000256" key="5">
    <source>
        <dbReference type="ARBA" id="ARBA00023152"/>
    </source>
</evidence>
<comment type="similarity">
    <text evidence="2 7 8">Belongs to the triosephosphate isomerase family.</text>
</comment>
<comment type="subcellular location">
    <subcellularLocation>
        <location evidence="7 8">Cytoplasm</location>
    </subcellularLocation>
</comment>
<dbReference type="Proteomes" id="UP000245535">
    <property type="component" value="Unassembled WGS sequence"/>
</dbReference>
<organism evidence="9 10">
    <name type="scientific">Sediminitomix flava</name>
    <dbReference type="NCBI Taxonomy" id="379075"/>
    <lineage>
        <taxon>Bacteria</taxon>
        <taxon>Pseudomonadati</taxon>
        <taxon>Bacteroidota</taxon>
        <taxon>Cytophagia</taxon>
        <taxon>Cytophagales</taxon>
        <taxon>Flammeovirgaceae</taxon>
        <taxon>Sediminitomix</taxon>
    </lineage>
</organism>
<dbReference type="GO" id="GO:0046166">
    <property type="term" value="P:glyceraldehyde-3-phosphate biosynthetic process"/>
    <property type="evidence" value="ECO:0007669"/>
    <property type="project" value="TreeGrafter"/>
</dbReference>
<dbReference type="InterPro" id="IPR013785">
    <property type="entry name" value="Aldolase_TIM"/>
</dbReference>
<comment type="pathway">
    <text evidence="1 7 8">Carbohydrate degradation; glycolysis; D-glyceraldehyde 3-phosphate from glycerone phosphate: step 1/1.</text>
</comment>
<feature type="binding site" evidence="7">
    <location>
        <position position="176"/>
    </location>
    <ligand>
        <name>substrate</name>
    </ligand>
</feature>
<keyword evidence="3 7" id="KW-0312">Gluconeogenesis</keyword>
<dbReference type="UniPathway" id="UPA00138"/>
<feature type="binding site" evidence="7">
    <location>
        <begin position="236"/>
        <end position="237"/>
    </location>
    <ligand>
        <name>substrate</name>
    </ligand>
</feature>